<proteinExistence type="predicted"/>
<dbReference type="PANTHER" id="PTHR31176:SF1">
    <property type="entry name" value="MFS DOMAIN-CONTAINING PROTEIN-RELATED"/>
    <property type="match status" value="1"/>
</dbReference>
<evidence type="ECO:0000256" key="1">
    <source>
        <dbReference type="SAM" id="Phobius"/>
    </source>
</evidence>
<evidence type="ECO:0000313" key="3">
    <source>
        <dbReference type="WBParaSite" id="Csp11.Scaffold630.g19686.t1"/>
    </source>
</evidence>
<keyword evidence="1" id="KW-0812">Transmembrane</keyword>
<dbReference type="Pfam" id="PF05884">
    <property type="entry name" value="ZYG-11_interact"/>
    <property type="match status" value="1"/>
</dbReference>
<dbReference type="WBParaSite" id="Csp11.Scaffold630.g19686.t1">
    <property type="protein sequence ID" value="Csp11.Scaffold630.g19686.t1"/>
    <property type="gene ID" value="Csp11.Scaffold630.g19686"/>
</dbReference>
<accession>A0A1I7UV91</accession>
<keyword evidence="2" id="KW-1185">Reference proteome</keyword>
<dbReference type="STRING" id="1561998.A0A1I7UV91"/>
<keyword evidence="1" id="KW-0472">Membrane</keyword>
<reference evidence="3" key="1">
    <citation type="submission" date="2016-11" db="UniProtKB">
        <authorList>
            <consortium name="WormBaseParasite"/>
        </authorList>
    </citation>
    <scope>IDENTIFICATION</scope>
</reference>
<feature type="transmembrane region" description="Helical" evidence="1">
    <location>
        <begin position="111"/>
        <end position="134"/>
    </location>
</feature>
<dbReference type="AlphaFoldDB" id="A0A1I7UV91"/>
<dbReference type="Proteomes" id="UP000095282">
    <property type="component" value="Unplaced"/>
</dbReference>
<sequence>MGKRKKVQHAEVMVIQEPGNVSPDRRHLIQDLSITIRKGQLELEDLEWTPKSPIAEVFEALIDMTPQVTIDPDTKNQYLFYAVELIVFYVFCIIGWFLAPRITVSLPPEKCILIGCVIAAPIRIIICGLIEPYLNLHISVFINTAMVQCQGALIGAGLAHLETPIEPFIASSLFLAFIFWRKNGICNRKNCFTRIISCSFLYHLIFGFISDSLTPFYLILTFVYTLSALIPIQLSHLQNSSALMITSSIPIIAKSLVSWAYGTVLIEMADMERCAVE</sequence>
<dbReference type="InterPro" id="IPR008574">
    <property type="entry name" value="Nematodes_ZYG-11_interact"/>
</dbReference>
<feature type="transmembrane region" description="Helical" evidence="1">
    <location>
        <begin position="154"/>
        <end position="179"/>
    </location>
</feature>
<keyword evidence="1" id="KW-1133">Transmembrane helix</keyword>
<protein>
    <submittedName>
        <fullName evidence="3">Transmembrane protein</fullName>
    </submittedName>
</protein>
<feature type="transmembrane region" description="Helical" evidence="1">
    <location>
        <begin position="241"/>
        <end position="261"/>
    </location>
</feature>
<name>A0A1I7UV91_9PELO</name>
<dbReference type="PANTHER" id="PTHR31176">
    <property type="entry name" value="MFS DOMAIN-CONTAINING PROTEIN-RELATED"/>
    <property type="match status" value="1"/>
</dbReference>
<evidence type="ECO:0000313" key="2">
    <source>
        <dbReference type="Proteomes" id="UP000095282"/>
    </source>
</evidence>
<organism evidence="2 3">
    <name type="scientific">Caenorhabditis tropicalis</name>
    <dbReference type="NCBI Taxonomy" id="1561998"/>
    <lineage>
        <taxon>Eukaryota</taxon>
        <taxon>Metazoa</taxon>
        <taxon>Ecdysozoa</taxon>
        <taxon>Nematoda</taxon>
        <taxon>Chromadorea</taxon>
        <taxon>Rhabditida</taxon>
        <taxon>Rhabditina</taxon>
        <taxon>Rhabditomorpha</taxon>
        <taxon>Rhabditoidea</taxon>
        <taxon>Rhabditidae</taxon>
        <taxon>Peloderinae</taxon>
        <taxon>Caenorhabditis</taxon>
    </lineage>
</organism>
<feature type="transmembrane region" description="Helical" evidence="1">
    <location>
        <begin position="78"/>
        <end position="99"/>
    </location>
</feature>